<evidence type="ECO:0000313" key="1">
    <source>
        <dbReference type="EMBL" id="NMH95412.1"/>
    </source>
</evidence>
<accession>A0A848DRH5</accession>
<evidence type="ECO:0000313" key="2">
    <source>
        <dbReference type="Proteomes" id="UP000586918"/>
    </source>
</evidence>
<dbReference type="Proteomes" id="UP000586918">
    <property type="component" value="Unassembled WGS sequence"/>
</dbReference>
<dbReference type="Pfam" id="PF10025">
    <property type="entry name" value="DUF2267"/>
    <property type="match status" value="2"/>
</dbReference>
<protein>
    <submittedName>
        <fullName evidence="1">DUF2267 domain-containing protein</fullName>
    </submittedName>
</protein>
<comment type="caution">
    <text evidence="1">The sequence shown here is derived from an EMBL/GenBank/DDBJ whole genome shotgun (WGS) entry which is preliminary data.</text>
</comment>
<gene>
    <name evidence="1" type="ORF">HF519_28460</name>
</gene>
<reference evidence="1 2" key="1">
    <citation type="submission" date="2020-04" db="EMBL/GenBank/DDBJ databases">
        <authorList>
            <person name="Klaysubun C."/>
            <person name="Duangmal K."/>
            <person name="Lipun K."/>
        </authorList>
    </citation>
    <scope>NUCLEOTIDE SEQUENCE [LARGE SCALE GENOMIC DNA]</scope>
    <source>
        <strain evidence="1 2">DSM 45300</strain>
    </source>
</reference>
<sequence length="257" mass="28832">MDYDRYLAIVAREADTDREGAERATRAVVVTLAHRAHEGPLANVTKHVPEPMKAWFSPKHPRETFDATEFVRRVAEREEVDAAEAARHARAVFHGLSRAVPADVLDDLVAELPKDYDSLLGPARRPPPPWPFEEFLSRVADRADVDLETAKRISRTVLELLGERLAGGEVRDLRHELPPELGEPLQRGDEATGGLATKMSLEDFLQRIADREGVSLDVARTHARAVLSTVRDAVRPKEFHDIASELPRVYIEELCYP</sequence>
<dbReference type="RefSeq" id="WP_169416069.1">
    <property type="nucleotide sequence ID" value="NZ_JAAXKZ010000185.1"/>
</dbReference>
<dbReference type="Gene3D" id="1.10.490.110">
    <property type="entry name" value="Uncharacterized conserved protein DUF2267"/>
    <property type="match status" value="2"/>
</dbReference>
<dbReference type="AlphaFoldDB" id="A0A848DRH5"/>
<proteinExistence type="predicted"/>
<dbReference type="EMBL" id="JAAXKZ010000185">
    <property type="protein sequence ID" value="NMH95412.1"/>
    <property type="molecule type" value="Genomic_DNA"/>
</dbReference>
<organism evidence="1 2">
    <name type="scientific">Pseudonocardia bannensis</name>
    <dbReference type="NCBI Taxonomy" id="630973"/>
    <lineage>
        <taxon>Bacteria</taxon>
        <taxon>Bacillati</taxon>
        <taxon>Actinomycetota</taxon>
        <taxon>Actinomycetes</taxon>
        <taxon>Pseudonocardiales</taxon>
        <taxon>Pseudonocardiaceae</taxon>
        <taxon>Pseudonocardia</taxon>
    </lineage>
</organism>
<dbReference type="InterPro" id="IPR018727">
    <property type="entry name" value="DUF2267"/>
</dbReference>
<dbReference type="InterPro" id="IPR038282">
    <property type="entry name" value="DUF2267_sf"/>
</dbReference>
<keyword evidence="2" id="KW-1185">Reference proteome</keyword>
<name>A0A848DRH5_9PSEU</name>